<dbReference type="SUPFAM" id="SSF53474">
    <property type="entry name" value="alpha/beta-Hydrolases"/>
    <property type="match status" value="1"/>
</dbReference>
<reference evidence="4 5" key="1">
    <citation type="submission" date="2019-02" db="EMBL/GenBank/DDBJ databases">
        <title>Deep-cultivation of Planctomycetes and their phenomic and genomic characterization uncovers novel biology.</title>
        <authorList>
            <person name="Wiegand S."/>
            <person name="Jogler M."/>
            <person name="Boedeker C."/>
            <person name="Pinto D."/>
            <person name="Vollmers J."/>
            <person name="Rivas-Marin E."/>
            <person name="Kohn T."/>
            <person name="Peeters S.H."/>
            <person name="Heuer A."/>
            <person name="Rast P."/>
            <person name="Oberbeckmann S."/>
            <person name="Bunk B."/>
            <person name="Jeske O."/>
            <person name="Meyerdierks A."/>
            <person name="Storesund J.E."/>
            <person name="Kallscheuer N."/>
            <person name="Luecker S."/>
            <person name="Lage O.M."/>
            <person name="Pohl T."/>
            <person name="Merkel B.J."/>
            <person name="Hornburger P."/>
            <person name="Mueller R.-W."/>
            <person name="Bruemmer F."/>
            <person name="Labrenz M."/>
            <person name="Spormann A.M."/>
            <person name="Op Den Camp H."/>
            <person name="Overmann J."/>
            <person name="Amann R."/>
            <person name="Jetten M.S.M."/>
            <person name="Mascher T."/>
            <person name="Medema M.H."/>
            <person name="Devos D.P."/>
            <person name="Kaster A.-K."/>
            <person name="Ovreas L."/>
            <person name="Rohde M."/>
            <person name="Galperin M.Y."/>
            <person name="Jogler C."/>
        </authorList>
    </citation>
    <scope>NUCLEOTIDE SEQUENCE [LARGE SCALE GENOMIC DNA]</scope>
    <source>
        <strain evidence="4 5">Mal64</strain>
    </source>
</reference>
<dbReference type="PANTHER" id="PTHR40111">
    <property type="entry name" value="CEPHALOSPORIN-C DEACETYLASE"/>
    <property type="match status" value="1"/>
</dbReference>
<dbReference type="GO" id="GO:0052689">
    <property type="term" value="F:carboxylic ester hydrolase activity"/>
    <property type="evidence" value="ECO:0007669"/>
    <property type="project" value="TreeGrafter"/>
</dbReference>
<organism evidence="4 5">
    <name type="scientific">Pseudobythopirellula maris</name>
    <dbReference type="NCBI Taxonomy" id="2527991"/>
    <lineage>
        <taxon>Bacteria</taxon>
        <taxon>Pseudomonadati</taxon>
        <taxon>Planctomycetota</taxon>
        <taxon>Planctomycetia</taxon>
        <taxon>Pirellulales</taxon>
        <taxon>Lacipirellulaceae</taxon>
        <taxon>Pseudobythopirellula</taxon>
    </lineage>
</organism>
<dbReference type="InterPro" id="IPR008391">
    <property type="entry name" value="AXE1_dom"/>
</dbReference>
<evidence type="ECO:0000256" key="1">
    <source>
        <dbReference type="PIRSR" id="PIRSR639069-1"/>
    </source>
</evidence>
<dbReference type="EMBL" id="SJPQ01000002">
    <property type="protein sequence ID" value="TWT88720.1"/>
    <property type="molecule type" value="Genomic_DNA"/>
</dbReference>
<sequence precursor="true">MPRRRFVRFVLGSLAAIACNGAALAQRIDVVPDHADGQYAVGETITWRLNYNAEESGRPAPAELRYTLKRGGRTEIGSGVIQLDDGAAQWTATLDAPGALLAEFVAPGDDESKRLQAFGGAVVAPGEIGLSAGAPEDFEAFWIEQVERLAAIEPAARLEPKEAKRPGVGYWHVTLSGWGGTKIRGQLARPAAGDKFPAMFIPQWAGVYPLENQWVDDRADEGWLALNILAHDLPIDEPAEFYKQQKQGPLKDYWEIGVESRDESYFLRMYLSCVQAVRYLTSREDWDGETLVVMGASQGGQQTLVTAGLLSLMKEHATAIEAPELSAALALCPAGCDALGPRVGRAPGWPQWYYKTEGRDAATVHRAIRYFDAANFASHITCPLLVGVGHIDRVCPPEGIYAAVNQARGPVEIVPLPNGTHYNVRGSQEPYNRRTHGAWLPALVEGKPAPVGAAAVE</sequence>
<dbReference type="RefSeq" id="WP_146400016.1">
    <property type="nucleotide sequence ID" value="NZ_SJPQ01000002.1"/>
</dbReference>
<feature type="active site" description="Charge relay system" evidence="1">
    <location>
        <position position="421"/>
    </location>
</feature>
<feature type="signal peptide" evidence="2">
    <location>
        <begin position="1"/>
        <end position="25"/>
    </location>
</feature>
<dbReference type="AlphaFoldDB" id="A0A5C5ZNG6"/>
<accession>A0A5C5ZNG6</accession>
<evidence type="ECO:0000259" key="3">
    <source>
        <dbReference type="Pfam" id="PF05448"/>
    </source>
</evidence>
<dbReference type="GO" id="GO:0005976">
    <property type="term" value="P:polysaccharide metabolic process"/>
    <property type="evidence" value="ECO:0007669"/>
    <property type="project" value="TreeGrafter"/>
</dbReference>
<dbReference type="Pfam" id="PF05448">
    <property type="entry name" value="AXE1"/>
    <property type="match status" value="2"/>
</dbReference>
<dbReference type="InterPro" id="IPR029058">
    <property type="entry name" value="AB_hydrolase_fold"/>
</dbReference>
<feature type="chain" id="PRO_5022852130" evidence="2">
    <location>
        <begin position="26"/>
        <end position="457"/>
    </location>
</feature>
<feature type="active site" description="Nucleophile" evidence="1">
    <location>
        <position position="297"/>
    </location>
</feature>
<dbReference type="OrthoDB" id="9770528at2"/>
<comment type="caution">
    <text evidence="4">The sequence shown here is derived from an EMBL/GenBank/DDBJ whole genome shotgun (WGS) entry which is preliminary data.</text>
</comment>
<evidence type="ECO:0000313" key="4">
    <source>
        <dbReference type="EMBL" id="TWT88720.1"/>
    </source>
</evidence>
<dbReference type="InterPro" id="IPR039069">
    <property type="entry name" value="CE7"/>
</dbReference>
<keyword evidence="4" id="KW-0378">Hydrolase</keyword>
<dbReference type="Gene3D" id="3.40.50.1820">
    <property type="entry name" value="alpha/beta hydrolase"/>
    <property type="match status" value="1"/>
</dbReference>
<gene>
    <name evidence="4" type="primary">axe7A</name>
    <name evidence="4" type="ORF">Mal64_22080</name>
</gene>
<dbReference type="PANTHER" id="PTHR40111:SF1">
    <property type="entry name" value="CEPHALOSPORIN-C DEACETYLASE"/>
    <property type="match status" value="1"/>
</dbReference>
<keyword evidence="5" id="KW-1185">Reference proteome</keyword>
<feature type="domain" description="Acetyl xylan esterase" evidence="3">
    <location>
        <begin position="134"/>
        <end position="317"/>
    </location>
</feature>
<evidence type="ECO:0000256" key="2">
    <source>
        <dbReference type="SAM" id="SignalP"/>
    </source>
</evidence>
<protein>
    <submittedName>
        <fullName evidence="4">Acetyl esterase Axe7A</fullName>
        <ecNumber evidence="4">3.1.1.-</ecNumber>
    </submittedName>
</protein>
<dbReference type="EC" id="3.1.1.-" evidence="4"/>
<evidence type="ECO:0000313" key="5">
    <source>
        <dbReference type="Proteomes" id="UP000315440"/>
    </source>
</evidence>
<dbReference type="Proteomes" id="UP000315440">
    <property type="component" value="Unassembled WGS sequence"/>
</dbReference>
<feature type="active site" description="Charge relay system" evidence="1">
    <location>
        <position position="392"/>
    </location>
</feature>
<name>A0A5C5ZNG6_9BACT</name>
<keyword evidence="2" id="KW-0732">Signal</keyword>
<proteinExistence type="predicted"/>
<dbReference type="PROSITE" id="PS51257">
    <property type="entry name" value="PROKAR_LIPOPROTEIN"/>
    <property type="match status" value="1"/>
</dbReference>
<feature type="domain" description="Acetyl xylan esterase" evidence="3">
    <location>
        <begin position="353"/>
        <end position="426"/>
    </location>
</feature>